<dbReference type="Pfam" id="PF07929">
    <property type="entry name" value="PRiA4_ORF3"/>
    <property type="match status" value="1"/>
</dbReference>
<name>A0A6A6UY94_9PLEO</name>
<accession>A0A6A6UY94</accession>
<dbReference type="Proteomes" id="UP000799440">
    <property type="component" value="Unassembled WGS sequence"/>
</dbReference>
<dbReference type="InterPro" id="IPR024047">
    <property type="entry name" value="MM3350-like_sf"/>
</dbReference>
<feature type="non-terminal residue" evidence="2">
    <location>
        <position position="1"/>
    </location>
</feature>
<dbReference type="Gene3D" id="3.10.290.30">
    <property type="entry name" value="MM3350-like"/>
    <property type="match status" value="1"/>
</dbReference>
<dbReference type="InterPro" id="IPR012912">
    <property type="entry name" value="Plasmid_pRiA4b_Orf3-like"/>
</dbReference>
<dbReference type="SUPFAM" id="SSF159941">
    <property type="entry name" value="MM3350-like"/>
    <property type="match status" value="1"/>
</dbReference>
<evidence type="ECO:0000313" key="2">
    <source>
        <dbReference type="EMBL" id="KAF2742703.1"/>
    </source>
</evidence>
<keyword evidence="3" id="KW-1185">Reference proteome</keyword>
<feature type="domain" description="Plasmid pRiA4b Orf3-like" evidence="1">
    <location>
        <begin position="33"/>
        <end position="78"/>
    </location>
</feature>
<dbReference type="AlphaFoldDB" id="A0A6A6UY94"/>
<reference evidence="2" key="1">
    <citation type="journal article" date="2020" name="Stud. Mycol.">
        <title>101 Dothideomycetes genomes: a test case for predicting lifestyles and emergence of pathogens.</title>
        <authorList>
            <person name="Haridas S."/>
            <person name="Albert R."/>
            <person name="Binder M."/>
            <person name="Bloem J."/>
            <person name="Labutti K."/>
            <person name="Salamov A."/>
            <person name="Andreopoulos B."/>
            <person name="Baker S."/>
            <person name="Barry K."/>
            <person name="Bills G."/>
            <person name="Bluhm B."/>
            <person name="Cannon C."/>
            <person name="Castanera R."/>
            <person name="Culley D."/>
            <person name="Daum C."/>
            <person name="Ezra D."/>
            <person name="Gonzalez J."/>
            <person name="Henrissat B."/>
            <person name="Kuo A."/>
            <person name="Liang C."/>
            <person name="Lipzen A."/>
            <person name="Lutzoni F."/>
            <person name="Magnuson J."/>
            <person name="Mondo S."/>
            <person name="Nolan M."/>
            <person name="Ohm R."/>
            <person name="Pangilinan J."/>
            <person name="Park H.-J."/>
            <person name="Ramirez L."/>
            <person name="Alfaro M."/>
            <person name="Sun H."/>
            <person name="Tritt A."/>
            <person name="Yoshinaga Y."/>
            <person name="Zwiers L.-H."/>
            <person name="Turgeon B."/>
            <person name="Goodwin S."/>
            <person name="Spatafora J."/>
            <person name="Crous P."/>
            <person name="Grigoriev I."/>
        </authorList>
    </citation>
    <scope>NUCLEOTIDE SEQUENCE</scope>
    <source>
        <strain evidence="2">CBS 119925</strain>
    </source>
</reference>
<sequence length="89" mass="10122">SRVCQTAAWPFHKANCIRPNYILHIALCPGEITDPQITRTLSVPASTTFTTLHRALQIAFNWSGKHAYDFIVRDPEYVREGGMLAHIER</sequence>
<dbReference type="EMBL" id="MU006605">
    <property type="protein sequence ID" value="KAF2742703.1"/>
    <property type="molecule type" value="Genomic_DNA"/>
</dbReference>
<feature type="non-terminal residue" evidence="2">
    <location>
        <position position="89"/>
    </location>
</feature>
<dbReference type="OrthoDB" id="245563at2759"/>
<gene>
    <name evidence="2" type="ORF">M011DRAFT_390341</name>
</gene>
<protein>
    <recommendedName>
        <fullName evidence="1">Plasmid pRiA4b Orf3-like domain-containing protein</fullName>
    </recommendedName>
</protein>
<proteinExistence type="predicted"/>
<evidence type="ECO:0000259" key="1">
    <source>
        <dbReference type="Pfam" id="PF07929"/>
    </source>
</evidence>
<evidence type="ECO:0000313" key="3">
    <source>
        <dbReference type="Proteomes" id="UP000799440"/>
    </source>
</evidence>
<organism evidence="2 3">
    <name type="scientific">Sporormia fimetaria CBS 119925</name>
    <dbReference type="NCBI Taxonomy" id="1340428"/>
    <lineage>
        <taxon>Eukaryota</taxon>
        <taxon>Fungi</taxon>
        <taxon>Dikarya</taxon>
        <taxon>Ascomycota</taxon>
        <taxon>Pezizomycotina</taxon>
        <taxon>Dothideomycetes</taxon>
        <taxon>Pleosporomycetidae</taxon>
        <taxon>Pleosporales</taxon>
        <taxon>Sporormiaceae</taxon>
        <taxon>Sporormia</taxon>
    </lineage>
</organism>